<dbReference type="Pfam" id="PF00580">
    <property type="entry name" value="UvrD-helicase"/>
    <property type="match status" value="1"/>
</dbReference>
<dbReference type="GO" id="GO:0005524">
    <property type="term" value="F:ATP binding"/>
    <property type="evidence" value="ECO:0007669"/>
    <property type="project" value="UniProtKB-UniRule"/>
</dbReference>
<comment type="catalytic activity">
    <reaction evidence="6">
        <text>Couples ATP hydrolysis with the unwinding of duplex DNA by translocating in the 3'-5' direction.</text>
        <dbReference type="EC" id="5.6.2.4"/>
    </reaction>
</comment>
<evidence type="ECO:0000256" key="7">
    <source>
        <dbReference type="ARBA" id="ARBA00034808"/>
    </source>
</evidence>
<evidence type="ECO:0000256" key="3">
    <source>
        <dbReference type="ARBA" id="ARBA00022806"/>
    </source>
</evidence>
<dbReference type="PANTHER" id="PTHR11070">
    <property type="entry name" value="UVRD / RECB / PCRA DNA HELICASE FAMILY MEMBER"/>
    <property type="match status" value="1"/>
</dbReference>
<proteinExistence type="predicted"/>
<sequence length="557" mass="62655">MLLPLQSGTKQLSCIFEKLLEVTLKLINVSRDQKYLYIQTDEGSRKQSLNWRGVDQLEKKCRSLIGHEIIHTTSGAWDKDVWFQDVTLNKAAQNVVPIGSDSSMSFDGQFSLGKTWASRSVRRIYGPPGTGKTTKLVNIAKAAIEGGIRPEDIGYFAFTNVAADEARDRIANNLDLEPARFANFSTLHSLTTRMGGNEGKSLCQKEHLQRFDSNIGTREEWLRAGDPFSVVVRPEHPVLSQYSIMFNRKQQKPTFEGKSLDDALSILSRYYGLIIDTSRVAEFTEKYFQEYEFFKKSNNLADFNDVIFSVAKASFPAEKIPTFELLIIDEAQDLSALQWDVVTKLSSKAKETIIAGDDDQAIMESFGAAPHLFNEFPTTVPDEVLPVSYRLPRNIKNFVDKHVVPKLGNRSDRKHKEWSENVDAIDDGEVIRSITKKAINPSDKPVPEPLSINKLLRIIEAFKDEEWLIMAPTRATCNQISTGLAALKVPHFCHRQDVLGTDNKIHVQTIHTSKGMGSDNAALVSVSRGDSFLLDKDARLLYVALTRAKKRLFIANR</sequence>
<dbReference type="PANTHER" id="PTHR11070:SF2">
    <property type="entry name" value="ATP-DEPENDENT DNA HELICASE SRS2"/>
    <property type="match status" value="1"/>
</dbReference>
<keyword evidence="1 10" id="KW-0547">Nucleotide-binding</keyword>
<feature type="domain" description="UvrD-like helicase ATP-binding" evidence="11">
    <location>
        <begin position="105"/>
        <end position="398"/>
    </location>
</feature>
<evidence type="ECO:0000256" key="6">
    <source>
        <dbReference type="ARBA" id="ARBA00034617"/>
    </source>
</evidence>
<evidence type="ECO:0000256" key="1">
    <source>
        <dbReference type="ARBA" id="ARBA00022741"/>
    </source>
</evidence>
<dbReference type="EC" id="5.6.2.4" evidence="7"/>
<dbReference type="Gene3D" id="3.40.50.300">
    <property type="entry name" value="P-loop containing nucleotide triphosphate hydrolases"/>
    <property type="match status" value="2"/>
</dbReference>
<dbReference type="InterPro" id="IPR014016">
    <property type="entry name" value="UvrD-like_ATP-bd"/>
</dbReference>
<protein>
    <recommendedName>
        <fullName evidence="7">DNA 3'-5' helicase</fullName>
        <ecNumber evidence="7">5.6.2.4</ecNumber>
    </recommendedName>
    <alternativeName>
        <fullName evidence="8">DNA 3'-5' helicase II</fullName>
    </alternativeName>
</protein>
<gene>
    <name evidence="12" type="primary">yjcD</name>
    <name evidence="12" type="ORF">HC248_01439</name>
</gene>
<evidence type="ECO:0000313" key="12">
    <source>
        <dbReference type="EMBL" id="QJC56153.1"/>
    </source>
</evidence>
<dbReference type="GO" id="GO:0016787">
    <property type="term" value="F:hydrolase activity"/>
    <property type="evidence" value="ECO:0007669"/>
    <property type="project" value="UniProtKB-UniRule"/>
</dbReference>
<keyword evidence="5" id="KW-0413">Isomerase</keyword>
<organism evidence="12 13">
    <name type="scientific">Polaromonas vacuolata</name>
    <dbReference type="NCBI Taxonomy" id="37448"/>
    <lineage>
        <taxon>Bacteria</taxon>
        <taxon>Pseudomonadati</taxon>
        <taxon>Pseudomonadota</taxon>
        <taxon>Betaproteobacteria</taxon>
        <taxon>Burkholderiales</taxon>
        <taxon>Comamonadaceae</taxon>
        <taxon>Polaromonas</taxon>
    </lineage>
</organism>
<evidence type="ECO:0000256" key="10">
    <source>
        <dbReference type="PROSITE-ProRule" id="PRU00560"/>
    </source>
</evidence>
<dbReference type="PROSITE" id="PS51198">
    <property type="entry name" value="UVRD_HELICASE_ATP_BIND"/>
    <property type="match status" value="1"/>
</dbReference>
<dbReference type="InterPro" id="IPR000212">
    <property type="entry name" value="DNA_helicase_UvrD/REP"/>
</dbReference>
<evidence type="ECO:0000256" key="9">
    <source>
        <dbReference type="ARBA" id="ARBA00048988"/>
    </source>
</evidence>
<evidence type="ECO:0000256" key="8">
    <source>
        <dbReference type="ARBA" id="ARBA00034923"/>
    </source>
</evidence>
<keyword evidence="3 10" id="KW-0347">Helicase</keyword>
<dbReference type="KEGG" id="pvac:HC248_01439"/>
<dbReference type="Pfam" id="PF13361">
    <property type="entry name" value="UvrD_C"/>
    <property type="match status" value="1"/>
</dbReference>
<dbReference type="EMBL" id="CP051461">
    <property type="protein sequence ID" value="QJC56153.1"/>
    <property type="molecule type" value="Genomic_DNA"/>
</dbReference>
<name>A0A6H2H8N3_9BURK</name>
<accession>A0A6H2H8N3</accession>
<dbReference type="GO" id="GO:0000725">
    <property type="term" value="P:recombinational repair"/>
    <property type="evidence" value="ECO:0007669"/>
    <property type="project" value="TreeGrafter"/>
</dbReference>
<dbReference type="GO" id="GO:0003677">
    <property type="term" value="F:DNA binding"/>
    <property type="evidence" value="ECO:0007669"/>
    <property type="project" value="InterPro"/>
</dbReference>
<dbReference type="GO" id="GO:0043138">
    <property type="term" value="F:3'-5' DNA helicase activity"/>
    <property type="evidence" value="ECO:0007669"/>
    <property type="project" value="UniProtKB-EC"/>
</dbReference>
<feature type="binding site" evidence="10">
    <location>
        <begin position="126"/>
        <end position="133"/>
    </location>
    <ligand>
        <name>ATP</name>
        <dbReference type="ChEBI" id="CHEBI:30616"/>
    </ligand>
</feature>
<evidence type="ECO:0000313" key="13">
    <source>
        <dbReference type="Proteomes" id="UP000502041"/>
    </source>
</evidence>
<dbReference type="SUPFAM" id="SSF52540">
    <property type="entry name" value="P-loop containing nucleoside triphosphate hydrolases"/>
    <property type="match status" value="1"/>
</dbReference>
<dbReference type="CDD" id="cd18809">
    <property type="entry name" value="SF1_C_RecD"/>
    <property type="match status" value="1"/>
</dbReference>
<evidence type="ECO:0000256" key="5">
    <source>
        <dbReference type="ARBA" id="ARBA00023235"/>
    </source>
</evidence>
<keyword evidence="13" id="KW-1185">Reference proteome</keyword>
<keyword evidence="4 10" id="KW-0067">ATP-binding</keyword>
<dbReference type="AlphaFoldDB" id="A0A6H2H8N3"/>
<comment type="catalytic activity">
    <reaction evidence="9">
        <text>ATP + H2O = ADP + phosphate + H(+)</text>
        <dbReference type="Rhea" id="RHEA:13065"/>
        <dbReference type="ChEBI" id="CHEBI:15377"/>
        <dbReference type="ChEBI" id="CHEBI:15378"/>
        <dbReference type="ChEBI" id="CHEBI:30616"/>
        <dbReference type="ChEBI" id="CHEBI:43474"/>
        <dbReference type="ChEBI" id="CHEBI:456216"/>
        <dbReference type="EC" id="5.6.2.4"/>
    </reaction>
</comment>
<evidence type="ECO:0000259" key="11">
    <source>
        <dbReference type="PROSITE" id="PS51198"/>
    </source>
</evidence>
<evidence type="ECO:0000256" key="4">
    <source>
        <dbReference type="ARBA" id="ARBA00022840"/>
    </source>
</evidence>
<dbReference type="InterPro" id="IPR014017">
    <property type="entry name" value="DNA_helicase_UvrD-like_C"/>
</dbReference>
<reference evidence="12 13" key="1">
    <citation type="submission" date="2020-04" db="EMBL/GenBank/DDBJ databases">
        <title>Complete genome of a Psychrophilic, Marine, Gas Vacuolate Bacterium Polaromonas vacuolata KCTC 22033T.</title>
        <authorList>
            <person name="Hwang K."/>
            <person name="Kim K.M."/>
        </authorList>
    </citation>
    <scope>NUCLEOTIDE SEQUENCE [LARGE SCALE GENOMIC DNA]</scope>
    <source>
        <strain evidence="12 13">KCTC 22033</strain>
    </source>
</reference>
<keyword evidence="2 10" id="KW-0378">Hydrolase</keyword>
<dbReference type="InterPro" id="IPR027417">
    <property type="entry name" value="P-loop_NTPase"/>
</dbReference>
<evidence type="ECO:0000256" key="2">
    <source>
        <dbReference type="ARBA" id="ARBA00022801"/>
    </source>
</evidence>
<dbReference type="Proteomes" id="UP000502041">
    <property type="component" value="Chromosome"/>
</dbReference>